<evidence type="ECO:0000256" key="7">
    <source>
        <dbReference type="SAM" id="Phobius"/>
    </source>
</evidence>
<evidence type="ECO:0000313" key="9">
    <source>
        <dbReference type="EMBL" id="MFC6441580.1"/>
    </source>
</evidence>
<dbReference type="RefSeq" id="WP_131257666.1">
    <property type="nucleotide sequence ID" value="NZ_JBHSUS010000001.1"/>
</dbReference>
<name>A0ABW1XQN3_9ALTE</name>
<evidence type="ECO:0000259" key="8">
    <source>
        <dbReference type="Pfam" id="PF04116"/>
    </source>
</evidence>
<feature type="transmembrane region" description="Helical" evidence="7">
    <location>
        <begin position="132"/>
        <end position="158"/>
    </location>
</feature>
<evidence type="ECO:0000256" key="4">
    <source>
        <dbReference type="ARBA" id="ARBA00023002"/>
    </source>
</evidence>
<reference evidence="10" key="1">
    <citation type="journal article" date="2019" name="Int. J. Syst. Evol. Microbiol.">
        <title>The Global Catalogue of Microorganisms (GCM) 10K type strain sequencing project: providing services to taxonomists for standard genome sequencing and annotation.</title>
        <authorList>
            <consortium name="The Broad Institute Genomics Platform"/>
            <consortium name="The Broad Institute Genome Sequencing Center for Infectious Disease"/>
            <person name="Wu L."/>
            <person name="Ma J."/>
        </authorList>
    </citation>
    <scope>NUCLEOTIDE SEQUENCE [LARGE SCALE GENOMIC DNA]</scope>
    <source>
        <strain evidence="10">CGMCC 1.16031</strain>
    </source>
</reference>
<dbReference type="InterPro" id="IPR006694">
    <property type="entry name" value="Fatty_acid_hydroxylase"/>
</dbReference>
<sequence>MSLILFAIPAFFALILLELAIDSRRKTGFYRVNDSINSLTIGVYSRIAGLARAAIPLSFYPLVLDALAIYEVSATWYWWVIAFVLYDFCYYWNHRFGHEISFFWASHVVHHSSEEYNLTTALRQTSTSLLGWIFYLPLALLGIPVEMLITVGALNLIYQFWVHTRHIPKLGWYEWLFVTPSNHRVHHAQNQCYIDKNYGGVFILWDRLFGTFQEELDDEPPLYGIRKALSSWNPLWANVHVYSQLAKDSWHTARWGDKWRVWFGRTGWRPEDVSQSHPIAKADLSRFKKFDIPLSIHERLYATLQHIGILLITLVFLLNVSALTPIMKWSVAGFIFVSGMTLAAFMEHRVWAHVTEWIRQLAMLGVIISGALPTWLTTSLLVIIAISLPMLWQRKRTSTLVLE</sequence>
<dbReference type="Pfam" id="PF04116">
    <property type="entry name" value="FA_hydroxylase"/>
    <property type="match status" value="1"/>
</dbReference>
<keyword evidence="6 7" id="KW-0472">Membrane</keyword>
<organism evidence="9 10">
    <name type="scientific">Pseudobowmanella zhangzhouensis</name>
    <dbReference type="NCBI Taxonomy" id="1537679"/>
    <lineage>
        <taxon>Bacteria</taxon>
        <taxon>Pseudomonadati</taxon>
        <taxon>Pseudomonadota</taxon>
        <taxon>Gammaproteobacteria</taxon>
        <taxon>Alteromonadales</taxon>
        <taxon>Alteromonadaceae</taxon>
    </lineage>
</organism>
<accession>A0ABW1XQN3</accession>
<feature type="transmembrane region" description="Helical" evidence="7">
    <location>
        <begin position="44"/>
        <end position="64"/>
    </location>
</feature>
<keyword evidence="4 9" id="KW-0560">Oxidoreductase</keyword>
<keyword evidence="3 7" id="KW-1133">Transmembrane helix</keyword>
<dbReference type="EC" id="1.-.-.-" evidence="9"/>
<dbReference type="GO" id="GO:0016491">
    <property type="term" value="F:oxidoreductase activity"/>
    <property type="evidence" value="ECO:0007669"/>
    <property type="project" value="UniProtKB-KW"/>
</dbReference>
<feature type="transmembrane region" description="Helical" evidence="7">
    <location>
        <begin position="326"/>
        <end position="345"/>
    </location>
</feature>
<feature type="transmembrane region" description="Helical" evidence="7">
    <location>
        <begin position="76"/>
        <end position="93"/>
    </location>
</feature>
<protein>
    <submittedName>
        <fullName evidence="9">Sterol desaturase family protein</fullName>
        <ecNumber evidence="9">1.-.-.-</ecNumber>
    </submittedName>
</protein>
<dbReference type="PANTHER" id="PTHR21624">
    <property type="entry name" value="STEROL DESATURASE-RELATED PROTEIN"/>
    <property type="match status" value="1"/>
</dbReference>
<feature type="transmembrane region" description="Helical" evidence="7">
    <location>
        <begin position="300"/>
        <end position="320"/>
    </location>
</feature>
<gene>
    <name evidence="9" type="ORF">ACFP85_15610</name>
</gene>
<feature type="transmembrane region" description="Helical" evidence="7">
    <location>
        <begin position="366"/>
        <end position="392"/>
    </location>
</feature>
<dbReference type="PANTHER" id="PTHR21624:SF1">
    <property type="entry name" value="ALKYLGLYCEROL MONOOXYGENASE"/>
    <property type="match status" value="1"/>
</dbReference>
<evidence type="ECO:0000313" key="10">
    <source>
        <dbReference type="Proteomes" id="UP001596364"/>
    </source>
</evidence>
<evidence type="ECO:0000256" key="2">
    <source>
        <dbReference type="ARBA" id="ARBA00022692"/>
    </source>
</evidence>
<keyword evidence="10" id="KW-1185">Reference proteome</keyword>
<keyword evidence="5" id="KW-0443">Lipid metabolism</keyword>
<evidence type="ECO:0000256" key="3">
    <source>
        <dbReference type="ARBA" id="ARBA00022989"/>
    </source>
</evidence>
<evidence type="ECO:0000256" key="1">
    <source>
        <dbReference type="ARBA" id="ARBA00004127"/>
    </source>
</evidence>
<evidence type="ECO:0000256" key="5">
    <source>
        <dbReference type="ARBA" id="ARBA00023098"/>
    </source>
</evidence>
<dbReference type="Proteomes" id="UP001596364">
    <property type="component" value="Unassembled WGS sequence"/>
</dbReference>
<keyword evidence="2 7" id="KW-0812">Transmembrane</keyword>
<comment type="caution">
    <text evidence="9">The sequence shown here is derived from an EMBL/GenBank/DDBJ whole genome shotgun (WGS) entry which is preliminary data.</text>
</comment>
<comment type="subcellular location">
    <subcellularLocation>
        <location evidence="1">Endomembrane system</location>
        <topology evidence="1">Multi-pass membrane protein</topology>
    </subcellularLocation>
</comment>
<feature type="domain" description="Fatty acid hydroxylase" evidence="8">
    <location>
        <begin position="79"/>
        <end position="211"/>
    </location>
</feature>
<evidence type="ECO:0000256" key="6">
    <source>
        <dbReference type="ARBA" id="ARBA00023136"/>
    </source>
</evidence>
<dbReference type="EMBL" id="JBHSUS010000001">
    <property type="protein sequence ID" value="MFC6441580.1"/>
    <property type="molecule type" value="Genomic_DNA"/>
</dbReference>
<proteinExistence type="predicted"/>
<dbReference type="InterPro" id="IPR051689">
    <property type="entry name" value="Sterol_desaturase/TMEM195"/>
</dbReference>